<keyword evidence="9" id="KW-1185">Reference proteome</keyword>
<evidence type="ECO:0000313" key="8">
    <source>
        <dbReference type="EMBL" id="AFG38012.1"/>
    </source>
</evidence>
<dbReference type="Gene3D" id="3.90.20.20">
    <property type="match status" value="1"/>
</dbReference>
<sequence length="214" mass="23972">MSTNEDYSKETEENLDQDSVATDSQAAPDAETAQEAQAAQGEATAAGAESRDEDAGTDFLQQRVAALEEENSELKDKYLRKHADFENFRKRMLREKEDFAKYANQQILADLVNVIDDFERAISSTRESQDFQAFHDGVVMIEKQLVGMLENKYGLKRFESVGDEFDPQRHEAVASAPAEEGQDVPKVAEVFQKGYMLHDRVLRSAKVKVSTPGS</sequence>
<dbReference type="PROSITE" id="PS01071">
    <property type="entry name" value="GRPE"/>
    <property type="match status" value="1"/>
</dbReference>
<dbReference type="PANTHER" id="PTHR21237:SF23">
    <property type="entry name" value="GRPE PROTEIN HOMOLOG, MITOCHONDRIAL"/>
    <property type="match status" value="1"/>
</dbReference>
<comment type="subcellular location">
    <subcellularLocation>
        <location evidence="3">Cytoplasm</location>
    </subcellularLocation>
</comment>
<organism evidence="8 9">
    <name type="scientific">Spirochaeta africana (strain ATCC 700263 / DSM 8902 / Z-7692)</name>
    <dbReference type="NCBI Taxonomy" id="889378"/>
    <lineage>
        <taxon>Bacteria</taxon>
        <taxon>Pseudomonadati</taxon>
        <taxon>Spirochaetota</taxon>
        <taxon>Spirochaetia</taxon>
        <taxon>Spirochaetales</taxon>
        <taxon>Spirochaetaceae</taxon>
        <taxon>Spirochaeta</taxon>
    </lineage>
</organism>
<dbReference type="GO" id="GO:0051082">
    <property type="term" value="F:unfolded protein binding"/>
    <property type="evidence" value="ECO:0007669"/>
    <property type="project" value="TreeGrafter"/>
</dbReference>
<keyword evidence="3" id="KW-0963">Cytoplasm</keyword>
<dbReference type="PRINTS" id="PR00773">
    <property type="entry name" value="GRPEPROTEIN"/>
</dbReference>
<dbReference type="OrthoDB" id="9812586at2"/>
<dbReference type="eggNOG" id="COG0576">
    <property type="taxonomic scope" value="Bacteria"/>
</dbReference>
<dbReference type="HOGENOM" id="CLU_057217_5_2_12"/>
<evidence type="ECO:0000256" key="2">
    <source>
        <dbReference type="ARBA" id="ARBA00023186"/>
    </source>
</evidence>
<dbReference type="NCBIfam" id="NF010738">
    <property type="entry name" value="PRK14140.1"/>
    <property type="match status" value="1"/>
</dbReference>
<dbReference type="Pfam" id="PF01025">
    <property type="entry name" value="GrpE"/>
    <property type="match status" value="1"/>
</dbReference>
<feature type="coiled-coil region" evidence="6">
    <location>
        <begin position="57"/>
        <end position="84"/>
    </location>
</feature>
<evidence type="ECO:0000256" key="5">
    <source>
        <dbReference type="RuleBase" id="RU004478"/>
    </source>
</evidence>
<keyword evidence="6" id="KW-0175">Coiled coil</keyword>
<feature type="region of interest" description="Disordered" evidence="7">
    <location>
        <begin position="1"/>
        <end position="57"/>
    </location>
</feature>
<evidence type="ECO:0000313" key="9">
    <source>
        <dbReference type="Proteomes" id="UP000007383"/>
    </source>
</evidence>
<dbReference type="GO" id="GO:0000774">
    <property type="term" value="F:adenyl-nucleotide exchange factor activity"/>
    <property type="evidence" value="ECO:0007669"/>
    <property type="project" value="InterPro"/>
</dbReference>
<feature type="compositionally biased region" description="Low complexity" evidence="7">
    <location>
        <begin position="25"/>
        <end position="48"/>
    </location>
</feature>
<feature type="compositionally biased region" description="Basic and acidic residues" evidence="7">
    <location>
        <begin position="1"/>
        <end position="12"/>
    </location>
</feature>
<dbReference type="Gene3D" id="2.30.22.10">
    <property type="entry name" value="Head domain of nucleotide exchange factor GrpE"/>
    <property type="match status" value="1"/>
</dbReference>
<dbReference type="PANTHER" id="PTHR21237">
    <property type="entry name" value="GRPE PROTEIN"/>
    <property type="match status" value="1"/>
</dbReference>
<dbReference type="HAMAP" id="MF_01151">
    <property type="entry name" value="GrpE"/>
    <property type="match status" value="1"/>
</dbReference>
<dbReference type="InterPro" id="IPR013805">
    <property type="entry name" value="GrpE_CC"/>
</dbReference>
<comment type="subunit">
    <text evidence="3">Homodimer.</text>
</comment>
<dbReference type="CDD" id="cd00446">
    <property type="entry name" value="GrpE"/>
    <property type="match status" value="1"/>
</dbReference>
<dbReference type="PATRIC" id="fig|889378.3.peg.1948"/>
<name>H9UKG9_SPIAZ</name>
<dbReference type="AlphaFoldDB" id="H9UKG9"/>
<evidence type="ECO:0000256" key="6">
    <source>
        <dbReference type="SAM" id="Coils"/>
    </source>
</evidence>
<dbReference type="GO" id="GO:0042803">
    <property type="term" value="F:protein homodimerization activity"/>
    <property type="evidence" value="ECO:0007669"/>
    <property type="project" value="InterPro"/>
</dbReference>
<dbReference type="SUPFAM" id="SSF58014">
    <property type="entry name" value="Coiled-coil domain of nucleotide exchange factor GrpE"/>
    <property type="match status" value="1"/>
</dbReference>
<keyword evidence="2 3" id="KW-0143">Chaperone</keyword>
<dbReference type="GO" id="GO:0005737">
    <property type="term" value="C:cytoplasm"/>
    <property type="evidence" value="ECO:0007669"/>
    <property type="project" value="UniProtKB-SubCell"/>
</dbReference>
<protein>
    <recommendedName>
        <fullName evidence="3 4">Protein GrpE</fullName>
    </recommendedName>
    <alternativeName>
        <fullName evidence="3">HSP-70 cofactor</fullName>
    </alternativeName>
</protein>
<accession>H9UKG9</accession>
<dbReference type="SUPFAM" id="SSF51064">
    <property type="entry name" value="Head domain of nucleotide exchange factor GrpE"/>
    <property type="match status" value="1"/>
</dbReference>
<evidence type="ECO:0000256" key="4">
    <source>
        <dbReference type="RuleBase" id="RU000639"/>
    </source>
</evidence>
<dbReference type="RefSeq" id="WP_014455995.1">
    <property type="nucleotide sequence ID" value="NC_017098.1"/>
</dbReference>
<dbReference type="KEGG" id="sfc:Spiaf_1961"/>
<keyword evidence="3 4" id="KW-0346">Stress response</keyword>
<dbReference type="InterPro" id="IPR000740">
    <property type="entry name" value="GrpE"/>
</dbReference>
<evidence type="ECO:0000256" key="1">
    <source>
        <dbReference type="ARBA" id="ARBA00009054"/>
    </source>
</evidence>
<comment type="similarity">
    <text evidence="1 3 5">Belongs to the GrpE family.</text>
</comment>
<evidence type="ECO:0000256" key="3">
    <source>
        <dbReference type="HAMAP-Rule" id="MF_01151"/>
    </source>
</evidence>
<dbReference type="Proteomes" id="UP000007383">
    <property type="component" value="Chromosome"/>
</dbReference>
<gene>
    <name evidence="3" type="primary">grpE</name>
    <name evidence="8" type="ordered locus">Spiaf_1961</name>
</gene>
<dbReference type="EMBL" id="CP003282">
    <property type="protein sequence ID" value="AFG38012.1"/>
    <property type="molecule type" value="Genomic_DNA"/>
</dbReference>
<evidence type="ECO:0000256" key="7">
    <source>
        <dbReference type="SAM" id="MobiDB-lite"/>
    </source>
</evidence>
<dbReference type="GO" id="GO:0006457">
    <property type="term" value="P:protein folding"/>
    <property type="evidence" value="ECO:0007669"/>
    <property type="project" value="InterPro"/>
</dbReference>
<dbReference type="GO" id="GO:0051087">
    <property type="term" value="F:protein-folding chaperone binding"/>
    <property type="evidence" value="ECO:0007669"/>
    <property type="project" value="InterPro"/>
</dbReference>
<proteinExistence type="inferred from homology"/>
<comment type="function">
    <text evidence="3 4">Participates actively in the response to hyperosmotic and heat shock by preventing the aggregation of stress-denatured proteins, in association with DnaK and GrpE. It is the nucleotide exchange factor for DnaK and may function as a thermosensor. Unfolded proteins bind initially to DnaJ; upon interaction with the DnaJ-bound protein, DnaK hydrolyzes its bound ATP, resulting in the formation of a stable complex. GrpE releases ADP from DnaK; ATP binding to DnaK triggers the release of the substrate protein, thus completing the reaction cycle. Several rounds of ATP-dependent interactions between DnaJ, DnaK and GrpE are required for fully efficient folding.</text>
</comment>
<dbReference type="InterPro" id="IPR009012">
    <property type="entry name" value="GrpE_head"/>
</dbReference>
<reference evidence="9" key="1">
    <citation type="journal article" date="2013" name="Stand. Genomic Sci.">
        <title>Complete genome sequence of the halophilic bacterium Spirochaeta africana type strain (Z-7692(T)) from the alkaline Lake Magadi in the East African Rift.</title>
        <authorList>
            <person name="Liolos K."/>
            <person name="Abt B."/>
            <person name="Scheuner C."/>
            <person name="Teshima H."/>
            <person name="Held B."/>
            <person name="Lapidus A."/>
            <person name="Nolan M."/>
            <person name="Lucas S."/>
            <person name="Deshpande S."/>
            <person name="Cheng J.F."/>
            <person name="Tapia R."/>
            <person name="Goodwin L.A."/>
            <person name="Pitluck S."/>
            <person name="Pagani I."/>
            <person name="Ivanova N."/>
            <person name="Mavromatis K."/>
            <person name="Mikhailova N."/>
            <person name="Huntemann M."/>
            <person name="Pati A."/>
            <person name="Chen A."/>
            <person name="Palaniappan K."/>
            <person name="Land M."/>
            <person name="Rohde M."/>
            <person name="Tindall B.J."/>
            <person name="Detter J.C."/>
            <person name="Goker M."/>
            <person name="Bristow J."/>
            <person name="Eisen J.A."/>
            <person name="Markowitz V."/>
            <person name="Hugenholtz P."/>
            <person name="Woyke T."/>
            <person name="Klenk H.P."/>
            <person name="Kyrpides N.C."/>
        </authorList>
    </citation>
    <scope>NUCLEOTIDE SEQUENCE</scope>
    <source>
        <strain evidence="9">ATCC 700263 / DSM 8902 / Z-7692</strain>
    </source>
</reference>
<dbReference type="STRING" id="889378.Spiaf_1961"/>